<keyword evidence="5" id="KW-0067">ATP-binding</keyword>
<comment type="pathway">
    <text evidence="1">Amino-acid biosynthesis; L-asparagine biosynthesis; L-asparagine from L-aspartate (L-Gln route): step 1/1.</text>
</comment>
<evidence type="ECO:0000256" key="4">
    <source>
        <dbReference type="ARBA" id="ARBA00022741"/>
    </source>
</evidence>
<evidence type="ECO:0000256" key="5">
    <source>
        <dbReference type="ARBA" id="ARBA00022840"/>
    </source>
</evidence>
<dbReference type="Pfam" id="PF00733">
    <property type="entry name" value="Asn_synthase"/>
    <property type="match status" value="1"/>
</dbReference>
<dbReference type="PANTHER" id="PTHR43284">
    <property type="entry name" value="ASPARAGINE SYNTHETASE (GLUTAMINE-HYDROLYZING)"/>
    <property type="match status" value="1"/>
</dbReference>
<dbReference type="InterPro" id="IPR001962">
    <property type="entry name" value="Asn_synthase"/>
</dbReference>
<dbReference type="SUPFAM" id="SSF52402">
    <property type="entry name" value="Adenine nucleotide alpha hydrolases-like"/>
    <property type="match status" value="1"/>
</dbReference>
<accession>A0ABX7GUW1</accession>
<evidence type="ECO:0000256" key="2">
    <source>
        <dbReference type="ARBA" id="ARBA00005752"/>
    </source>
</evidence>
<feature type="domain" description="Glutamine amidotransferase type-2" evidence="8">
    <location>
        <begin position="25"/>
        <end position="237"/>
    </location>
</feature>
<keyword evidence="4" id="KW-0547">Nucleotide-binding</keyword>
<reference evidence="9 10" key="1">
    <citation type="submission" date="2020-10" db="EMBL/GenBank/DDBJ databases">
        <title>Phylogeny of dyella-like bacteria.</title>
        <authorList>
            <person name="Fu J."/>
        </authorList>
    </citation>
    <scope>NUCLEOTIDE SEQUENCE [LARGE SCALE GENOMIC DNA]</scope>
    <source>
        <strain evidence="9 10">DHOB09</strain>
    </source>
</reference>
<dbReference type="PROSITE" id="PS51278">
    <property type="entry name" value="GATASE_TYPE_2"/>
    <property type="match status" value="1"/>
</dbReference>
<keyword evidence="6" id="KW-0315">Glutamine amidotransferase</keyword>
<gene>
    <name evidence="9" type="primary">asnB</name>
    <name evidence="9" type="ORF">ISN74_16385</name>
</gene>
<evidence type="ECO:0000313" key="9">
    <source>
        <dbReference type="EMBL" id="QRN53000.1"/>
    </source>
</evidence>
<dbReference type="InterPro" id="IPR029055">
    <property type="entry name" value="Ntn_hydrolases_N"/>
</dbReference>
<protein>
    <recommendedName>
        <fullName evidence="3">asparagine synthase (glutamine-hydrolyzing)</fullName>
        <ecNumber evidence="3">6.3.5.4</ecNumber>
    </recommendedName>
</protein>
<dbReference type="Pfam" id="PF13537">
    <property type="entry name" value="GATase_7"/>
    <property type="match status" value="1"/>
</dbReference>
<dbReference type="CDD" id="cd01991">
    <property type="entry name" value="Asn_synthase_B_C"/>
    <property type="match status" value="1"/>
</dbReference>
<comment type="similarity">
    <text evidence="2">Belongs to the asparagine synthetase family.</text>
</comment>
<evidence type="ECO:0000256" key="6">
    <source>
        <dbReference type="ARBA" id="ARBA00022962"/>
    </source>
</evidence>
<dbReference type="GO" id="GO:0004066">
    <property type="term" value="F:asparagine synthase (glutamine-hydrolyzing) activity"/>
    <property type="evidence" value="ECO:0007669"/>
    <property type="project" value="UniProtKB-EC"/>
</dbReference>
<dbReference type="Proteomes" id="UP000663181">
    <property type="component" value="Chromosome"/>
</dbReference>
<comment type="catalytic activity">
    <reaction evidence="7">
        <text>L-aspartate + L-glutamine + ATP + H2O = L-asparagine + L-glutamate + AMP + diphosphate + H(+)</text>
        <dbReference type="Rhea" id="RHEA:12228"/>
        <dbReference type="ChEBI" id="CHEBI:15377"/>
        <dbReference type="ChEBI" id="CHEBI:15378"/>
        <dbReference type="ChEBI" id="CHEBI:29985"/>
        <dbReference type="ChEBI" id="CHEBI:29991"/>
        <dbReference type="ChEBI" id="CHEBI:30616"/>
        <dbReference type="ChEBI" id="CHEBI:33019"/>
        <dbReference type="ChEBI" id="CHEBI:58048"/>
        <dbReference type="ChEBI" id="CHEBI:58359"/>
        <dbReference type="ChEBI" id="CHEBI:456215"/>
        <dbReference type="EC" id="6.3.5.4"/>
    </reaction>
</comment>
<evidence type="ECO:0000256" key="3">
    <source>
        <dbReference type="ARBA" id="ARBA00012737"/>
    </source>
</evidence>
<organism evidence="9 10">
    <name type="scientific">Dyella caseinilytica</name>
    <dbReference type="NCBI Taxonomy" id="1849581"/>
    <lineage>
        <taxon>Bacteria</taxon>
        <taxon>Pseudomonadati</taxon>
        <taxon>Pseudomonadota</taxon>
        <taxon>Gammaproteobacteria</taxon>
        <taxon>Lysobacterales</taxon>
        <taxon>Rhodanobacteraceae</taxon>
        <taxon>Dyella</taxon>
    </lineage>
</organism>
<dbReference type="EC" id="6.3.5.4" evidence="3"/>
<name>A0ABX7GUW1_9GAMM</name>
<evidence type="ECO:0000313" key="10">
    <source>
        <dbReference type="Proteomes" id="UP000663181"/>
    </source>
</evidence>
<keyword evidence="9" id="KW-0436">Ligase</keyword>
<dbReference type="PANTHER" id="PTHR43284:SF1">
    <property type="entry name" value="ASPARAGINE SYNTHETASE"/>
    <property type="match status" value="1"/>
</dbReference>
<dbReference type="InterPro" id="IPR051786">
    <property type="entry name" value="ASN_synthetase/amidase"/>
</dbReference>
<evidence type="ECO:0000256" key="7">
    <source>
        <dbReference type="ARBA" id="ARBA00048741"/>
    </source>
</evidence>
<keyword evidence="10" id="KW-1185">Reference proteome</keyword>
<dbReference type="RefSeq" id="WP_188800232.1">
    <property type="nucleotide sequence ID" value="NZ_BMIZ01000002.1"/>
</dbReference>
<sequence>MQGKQRYPRGQLAQAHSGTGYTLMCGISGIWNFDAAEPILHAEQKTRTMLRAMSHRGPHGDAFLTRDQLAMASNRLAIRGVEQHQPPLIEHEAGIIVACNGEIDNHRILRRSLAEAGHRIMQTTDVAVIAPLYLEKGLHFLEHLQGVFALALWDSRAQRLILARDRAGERHLYYATSDHTIHFASELAALLTTQSGAQLDKDGLARYLRSGYCPAPGSLVKNHYKVSPGEMIVIDHSGIHHRRYWNFPTKQPEVQAVSPASFDKIFREAVFRQSDIDVDYGVLLSGGIDSALMTAVVRDLRPEKKISAYCIRFAESSFDEGEHAAAIAEQLGCDFVPVTVSAGDLPGMLHELIEATGEPLADPAWIPLSMVTRRASQDVRVLLAGEGADELFGGYPTYLGARWSDHYTRLPKPVRTLAQKLIEKLPTSDKKVTLSFLLKRFIRGQELDGLARHLLWTASIPPHWLHRLGVTPPTDSTAHDPSRLIDALQRYDFGHSLPDALMAKADRGGMLHGVEIRAPFLDQSVIEFAATLPLDERVHGLTTKAFLKRYARQYLPEPVITRRKRGLSVPLAFWLREPLYGWAQSRLSSTLLAQAGINTDAALELLAEHQARLSDHSRAIWTLIVLSEWLMWFSRFRHEPASEAVKVYSDRV</sequence>
<dbReference type="InterPro" id="IPR014729">
    <property type="entry name" value="Rossmann-like_a/b/a_fold"/>
</dbReference>
<dbReference type="InterPro" id="IPR033738">
    <property type="entry name" value="AsnB_N"/>
</dbReference>
<dbReference type="CDD" id="cd00712">
    <property type="entry name" value="AsnB"/>
    <property type="match status" value="1"/>
</dbReference>
<dbReference type="InterPro" id="IPR017932">
    <property type="entry name" value="GATase_2_dom"/>
</dbReference>
<evidence type="ECO:0000259" key="8">
    <source>
        <dbReference type="PROSITE" id="PS51278"/>
    </source>
</evidence>
<dbReference type="Gene3D" id="3.60.20.10">
    <property type="entry name" value="Glutamine Phosphoribosylpyrophosphate, subunit 1, domain 1"/>
    <property type="match status" value="1"/>
</dbReference>
<dbReference type="NCBIfam" id="TIGR01536">
    <property type="entry name" value="asn_synth_AEB"/>
    <property type="match status" value="1"/>
</dbReference>
<evidence type="ECO:0000256" key="1">
    <source>
        <dbReference type="ARBA" id="ARBA00005187"/>
    </source>
</evidence>
<dbReference type="Gene3D" id="3.40.50.620">
    <property type="entry name" value="HUPs"/>
    <property type="match status" value="1"/>
</dbReference>
<dbReference type="PIRSF" id="PIRSF001589">
    <property type="entry name" value="Asn_synthetase_glu-h"/>
    <property type="match status" value="1"/>
</dbReference>
<dbReference type="InterPro" id="IPR006426">
    <property type="entry name" value="Asn_synth_AEB"/>
</dbReference>
<dbReference type="SUPFAM" id="SSF56235">
    <property type="entry name" value="N-terminal nucleophile aminohydrolases (Ntn hydrolases)"/>
    <property type="match status" value="1"/>
</dbReference>
<dbReference type="EMBL" id="CP064030">
    <property type="protein sequence ID" value="QRN53000.1"/>
    <property type="molecule type" value="Genomic_DNA"/>
</dbReference>
<proteinExistence type="inferred from homology"/>